<proteinExistence type="predicted"/>
<sequence length="169" mass="19687">MLAPNVSLIKIFKGDKECSSLNEKIINDYKAIINEYRANNDGQKYSISSEFFIHDSIITIKVSEKQQMEMSEGLMKYNVYHYDYKNNKILNTSKMFEIFGLSQVPILSAFAEQCIMPDEMAEPLFDLNWFEQVKWKEINLMKFYINADNKIVIIYPLANDGIEGEIILN</sequence>
<dbReference type="EMBL" id="VSSQ01001291">
    <property type="protein sequence ID" value="MPM07019.1"/>
    <property type="molecule type" value="Genomic_DNA"/>
</dbReference>
<evidence type="ECO:0000313" key="1">
    <source>
        <dbReference type="EMBL" id="MPM07019.1"/>
    </source>
</evidence>
<comment type="caution">
    <text evidence="1">The sequence shown here is derived from an EMBL/GenBank/DDBJ whole genome shotgun (WGS) entry which is preliminary data.</text>
</comment>
<name>A0A644WTH1_9ZZZZ</name>
<gene>
    <name evidence="1" type="ORF">SDC9_53323</name>
</gene>
<reference evidence="1" key="1">
    <citation type="submission" date="2019-08" db="EMBL/GenBank/DDBJ databases">
        <authorList>
            <person name="Kucharzyk K."/>
            <person name="Murdoch R.W."/>
            <person name="Higgins S."/>
            <person name="Loffler F."/>
        </authorList>
    </citation>
    <scope>NUCLEOTIDE SEQUENCE</scope>
</reference>
<accession>A0A644WTH1</accession>
<protein>
    <submittedName>
        <fullName evidence="1">Uncharacterized protein</fullName>
    </submittedName>
</protein>
<organism evidence="1">
    <name type="scientific">bioreactor metagenome</name>
    <dbReference type="NCBI Taxonomy" id="1076179"/>
    <lineage>
        <taxon>unclassified sequences</taxon>
        <taxon>metagenomes</taxon>
        <taxon>ecological metagenomes</taxon>
    </lineage>
</organism>
<dbReference type="AlphaFoldDB" id="A0A644WTH1"/>